<dbReference type="AlphaFoldDB" id="A0A4Z2EJL3"/>
<proteinExistence type="predicted"/>
<evidence type="ECO:0000313" key="2">
    <source>
        <dbReference type="Proteomes" id="UP000314294"/>
    </source>
</evidence>
<protein>
    <submittedName>
        <fullName evidence="1">Uncharacterized protein</fullName>
    </submittedName>
</protein>
<reference evidence="1 2" key="1">
    <citation type="submission" date="2019-03" db="EMBL/GenBank/DDBJ databases">
        <title>First draft genome of Liparis tanakae, snailfish: a comprehensive survey of snailfish specific genes.</title>
        <authorList>
            <person name="Kim W."/>
            <person name="Song I."/>
            <person name="Jeong J.-H."/>
            <person name="Kim D."/>
            <person name="Kim S."/>
            <person name="Ryu S."/>
            <person name="Song J.Y."/>
            <person name="Lee S.K."/>
        </authorList>
    </citation>
    <scope>NUCLEOTIDE SEQUENCE [LARGE SCALE GENOMIC DNA]</scope>
    <source>
        <tissue evidence="1">Muscle</tissue>
    </source>
</reference>
<name>A0A4Z2EJL3_9TELE</name>
<dbReference type="Proteomes" id="UP000314294">
    <property type="component" value="Unassembled WGS sequence"/>
</dbReference>
<evidence type="ECO:0000313" key="1">
    <source>
        <dbReference type="EMBL" id="TNN28770.1"/>
    </source>
</evidence>
<dbReference type="EMBL" id="SRLO01006471">
    <property type="protein sequence ID" value="TNN28770.1"/>
    <property type="molecule type" value="Genomic_DNA"/>
</dbReference>
<comment type="caution">
    <text evidence="1">The sequence shown here is derived from an EMBL/GenBank/DDBJ whole genome shotgun (WGS) entry which is preliminary data.</text>
</comment>
<accession>A0A4Z2EJL3</accession>
<keyword evidence="2" id="KW-1185">Reference proteome</keyword>
<gene>
    <name evidence="1" type="ORF">EYF80_061082</name>
</gene>
<organism evidence="1 2">
    <name type="scientific">Liparis tanakae</name>
    <name type="common">Tanaka's snailfish</name>
    <dbReference type="NCBI Taxonomy" id="230148"/>
    <lineage>
        <taxon>Eukaryota</taxon>
        <taxon>Metazoa</taxon>
        <taxon>Chordata</taxon>
        <taxon>Craniata</taxon>
        <taxon>Vertebrata</taxon>
        <taxon>Euteleostomi</taxon>
        <taxon>Actinopterygii</taxon>
        <taxon>Neopterygii</taxon>
        <taxon>Teleostei</taxon>
        <taxon>Neoteleostei</taxon>
        <taxon>Acanthomorphata</taxon>
        <taxon>Eupercaria</taxon>
        <taxon>Perciformes</taxon>
        <taxon>Cottioidei</taxon>
        <taxon>Cottales</taxon>
        <taxon>Liparidae</taxon>
        <taxon>Liparis</taxon>
    </lineage>
</organism>
<sequence length="219" mass="24462">MEGMQLNHRCVELIGGVGGRHTVFFAEDEDEVGGAVLEVGVQVGHEADQAALHRGALLRPLGRVPQRRQDLTAGINKQLSSFKQYSPSLHEQQQDADAVQVEPRLRLRLRPRGDRQQHVEALQRQRRQQVDCVAAGGKLRPLTSLGSCRWLLQVMLKKILRISMILWEASREMGGAAGSSTHSYWSFHWTSRQLSRAAVKMDTPPSCGRNAVSVRQEEA</sequence>